<feature type="region of interest" description="Disordered" evidence="1">
    <location>
        <begin position="81"/>
        <end position="122"/>
    </location>
</feature>
<keyword evidence="2" id="KW-1133">Transmembrane helix</keyword>
<feature type="compositionally biased region" description="Polar residues" evidence="1">
    <location>
        <begin position="23"/>
        <end position="33"/>
    </location>
</feature>
<feature type="transmembrane region" description="Helical" evidence="2">
    <location>
        <begin position="156"/>
        <end position="178"/>
    </location>
</feature>
<feature type="region of interest" description="Disordered" evidence="1">
    <location>
        <begin position="132"/>
        <end position="151"/>
    </location>
</feature>
<gene>
    <name evidence="5" type="primary">Aste57867_11537</name>
    <name evidence="4" type="ORF">As57867_011494</name>
    <name evidence="5" type="ORF">ASTE57867_11537</name>
</gene>
<protein>
    <submittedName>
        <fullName evidence="5">Aste57867_11537 protein</fullName>
    </submittedName>
</protein>
<reference evidence="4" key="2">
    <citation type="submission" date="2019-06" db="EMBL/GenBank/DDBJ databases">
        <title>Genomics analysis of Aphanomyces spp. identifies a new class of oomycete effector associated with host adaptation.</title>
        <authorList>
            <person name="Gaulin E."/>
        </authorList>
    </citation>
    <scope>NUCLEOTIDE SEQUENCE</scope>
    <source>
        <strain evidence="4">CBS 578.67</strain>
    </source>
</reference>
<dbReference type="EMBL" id="VJMH01005290">
    <property type="protein sequence ID" value="KAF0697794.1"/>
    <property type="molecule type" value="Genomic_DNA"/>
</dbReference>
<evidence type="ECO:0000313" key="4">
    <source>
        <dbReference type="EMBL" id="KAF0697794.1"/>
    </source>
</evidence>
<feature type="compositionally biased region" description="Low complexity" evidence="1">
    <location>
        <begin position="35"/>
        <end position="55"/>
    </location>
</feature>
<evidence type="ECO:0000256" key="3">
    <source>
        <dbReference type="SAM" id="SignalP"/>
    </source>
</evidence>
<feature type="compositionally biased region" description="Polar residues" evidence="1">
    <location>
        <begin position="56"/>
        <end position="69"/>
    </location>
</feature>
<organism evidence="5 6">
    <name type="scientific">Aphanomyces stellatus</name>
    <dbReference type="NCBI Taxonomy" id="120398"/>
    <lineage>
        <taxon>Eukaryota</taxon>
        <taxon>Sar</taxon>
        <taxon>Stramenopiles</taxon>
        <taxon>Oomycota</taxon>
        <taxon>Saprolegniomycetes</taxon>
        <taxon>Saprolegniales</taxon>
        <taxon>Verrucalvaceae</taxon>
        <taxon>Aphanomyces</taxon>
    </lineage>
</organism>
<dbReference type="Proteomes" id="UP000332933">
    <property type="component" value="Unassembled WGS sequence"/>
</dbReference>
<evidence type="ECO:0000256" key="2">
    <source>
        <dbReference type="SAM" id="Phobius"/>
    </source>
</evidence>
<proteinExistence type="predicted"/>
<sequence length="260" mass="27617">MNVLVGWWCLMLLLAVVALDDTNNTNNTESPTDMPTVEVTLEPESPEPTTDSPSDIVSTWTPIPQNETPTPTTELIRTMTQQPPQVATSAAPLTRSTPVPQPQTDVPFQAEAPQPTDVATSLQPTPTPSLVGFSFPSPTADTKSSSSSLSTSSSGVAIPLSIGLACAVVGLVAAFVVVRRRQTTAATMASKDRLPLSPDLEYYAAGSPNTEVLVASLRPSDGSCRDSTDLDAMRFAEMVRLRVHLSDFDCVPDLSSPSFQ</sequence>
<accession>A0A485KTJ8</accession>
<dbReference type="EMBL" id="CAADRA010005311">
    <property type="protein sequence ID" value="VFT88398.1"/>
    <property type="molecule type" value="Genomic_DNA"/>
</dbReference>
<feature type="compositionally biased region" description="Polar residues" evidence="1">
    <location>
        <begin position="94"/>
        <end position="106"/>
    </location>
</feature>
<feature type="chain" id="PRO_5036355462" evidence="3">
    <location>
        <begin position="19"/>
        <end position="260"/>
    </location>
</feature>
<evidence type="ECO:0000313" key="5">
    <source>
        <dbReference type="EMBL" id="VFT88398.1"/>
    </source>
</evidence>
<dbReference type="AlphaFoldDB" id="A0A485KTJ8"/>
<evidence type="ECO:0000256" key="1">
    <source>
        <dbReference type="SAM" id="MobiDB-lite"/>
    </source>
</evidence>
<keyword evidence="2" id="KW-0812">Transmembrane</keyword>
<name>A0A485KTJ8_9STRA</name>
<keyword evidence="6" id="KW-1185">Reference proteome</keyword>
<evidence type="ECO:0000313" key="6">
    <source>
        <dbReference type="Proteomes" id="UP000332933"/>
    </source>
</evidence>
<feature type="region of interest" description="Disordered" evidence="1">
    <location>
        <begin position="23"/>
        <end position="69"/>
    </location>
</feature>
<keyword evidence="2" id="KW-0472">Membrane</keyword>
<feature type="signal peptide" evidence="3">
    <location>
        <begin position="1"/>
        <end position="18"/>
    </location>
</feature>
<reference evidence="5 6" key="1">
    <citation type="submission" date="2019-03" db="EMBL/GenBank/DDBJ databases">
        <authorList>
            <person name="Gaulin E."/>
            <person name="Dumas B."/>
        </authorList>
    </citation>
    <scope>NUCLEOTIDE SEQUENCE [LARGE SCALE GENOMIC DNA]</scope>
    <source>
        <strain evidence="5">CBS 568.67</strain>
    </source>
</reference>
<keyword evidence="3" id="KW-0732">Signal</keyword>